<protein>
    <recommendedName>
        <fullName evidence="3">HicB-like antitoxin of toxin-antitoxin system domain-containing protein</fullName>
    </recommendedName>
</protein>
<sequence>MILVLISNLTYLPFGFIFIKKTGNPELNLLGETMIPIEYDIIIFKEDETYVAYCPELDVSSCGNSVEHVKEMLKTTVRLFLEEAEKMGTLKNIIQEMIC</sequence>
<gene>
    <name evidence="1" type="ORF">UT63_C0032G0021</name>
</gene>
<reference evidence="1 2" key="1">
    <citation type="journal article" date="2015" name="Nature">
        <title>rRNA introns, odd ribosomes, and small enigmatic genomes across a large radiation of phyla.</title>
        <authorList>
            <person name="Brown C.T."/>
            <person name="Hug L.A."/>
            <person name="Thomas B.C."/>
            <person name="Sharon I."/>
            <person name="Castelle C.J."/>
            <person name="Singh A."/>
            <person name="Wilkins M.J."/>
            <person name="Williams K.H."/>
            <person name="Banfield J.F."/>
        </authorList>
    </citation>
    <scope>NUCLEOTIDE SEQUENCE [LARGE SCALE GENOMIC DNA]</scope>
</reference>
<dbReference type="Proteomes" id="UP000034539">
    <property type="component" value="Unassembled WGS sequence"/>
</dbReference>
<organism evidence="1 2">
    <name type="scientific">Candidatus Gottesmanbacteria bacterium GW2011_GWC2_39_8</name>
    <dbReference type="NCBI Taxonomy" id="1618450"/>
    <lineage>
        <taxon>Bacteria</taxon>
        <taxon>Candidatus Gottesmaniibacteriota</taxon>
    </lineage>
</organism>
<name>A0A0G0SDL0_9BACT</name>
<comment type="caution">
    <text evidence="1">The sequence shown here is derived from an EMBL/GenBank/DDBJ whole genome shotgun (WGS) entry which is preliminary data.</text>
</comment>
<evidence type="ECO:0000313" key="1">
    <source>
        <dbReference type="EMBL" id="KKR32790.1"/>
    </source>
</evidence>
<evidence type="ECO:0000313" key="2">
    <source>
        <dbReference type="Proteomes" id="UP000034539"/>
    </source>
</evidence>
<evidence type="ECO:0008006" key="3">
    <source>
        <dbReference type="Google" id="ProtNLM"/>
    </source>
</evidence>
<dbReference type="InterPro" id="IPR035069">
    <property type="entry name" value="TTHA1013/TTHA0281-like"/>
</dbReference>
<proteinExistence type="predicted"/>
<dbReference type="AlphaFoldDB" id="A0A0G0SDL0"/>
<dbReference type="SUPFAM" id="SSF143100">
    <property type="entry name" value="TTHA1013/TTHA0281-like"/>
    <property type="match status" value="1"/>
</dbReference>
<dbReference type="EMBL" id="LBXN01000032">
    <property type="protein sequence ID" value="KKR32790.1"/>
    <property type="molecule type" value="Genomic_DNA"/>
</dbReference>
<accession>A0A0G0SDL0</accession>
<dbReference type="Gene3D" id="3.30.160.250">
    <property type="match status" value="1"/>
</dbReference>